<keyword evidence="3" id="KW-1185">Reference proteome</keyword>
<organism evidence="2 3">
    <name type="scientific">Actinomadura adrarensis</name>
    <dbReference type="NCBI Taxonomy" id="1819600"/>
    <lineage>
        <taxon>Bacteria</taxon>
        <taxon>Bacillati</taxon>
        <taxon>Actinomycetota</taxon>
        <taxon>Actinomycetes</taxon>
        <taxon>Streptosporangiales</taxon>
        <taxon>Thermomonosporaceae</taxon>
        <taxon>Actinomadura</taxon>
    </lineage>
</organism>
<dbReference type="Proteomes" id="UP001597083">
    <property type="component" value="Unassembled WGS sequence"/>
</dbReference>
<name>A0ABW3CBH9_9ACTN</name>
<dbReference type="CDD" id="cd00093">
    <property type="entry name" value="HTH_XRE"/>
    <property type="match status" value="1"/>
</dbReference>
<protein>
    <submittedName>
        <fullName evidence="2">Helix-turn-helix domain-containing protein</fullName>
    </submittedName>
</protein>
<evidence type="ECO:0000259" key="1">
    <source>
        <dbReference type="SMART" id="SM00530"/>
    </source>
</evidence>
<proteinExistence type="predicted"/>
<reference evidence="3" key="1">
    <citation type="journal article" date="2019" name="Int. J. Syst. Evol. Microbiol.">
        <title>The Global Catalogue of Microorganisms (GCM) 10K type strain sequencing project: providing services to taxonomists for standard genome sequencing and annotation.</title>
        <authorList>
            <consortium name="The Broad Institute Genomics Platform"/>
            <consortium name="The Broad Institute Genome Sequencing Center for Infectious Disease"/>
            <person name="Wu L."/>
            <person name="Ma J."/>
        </authorList>
    </citation>
    <scope>NUCLEOTIDE SEQUENCE [LARGE SCALE GENOMIC DNA]</scope>
    <source>
        <strain evidence="3">JCM 31696</strain>
    </source>
</reference>
<dbReference type="EMBL" id="JBHTIR010000169">
    <property type="protein sequence ID" value="MFD0850876.1"/>
    <property type="molecule type" value="Genomic_DNA"/>
</dbReference>
<dbReference type="Gene3D" id="1.10.260.40">
    <property type="entry name" value="lambda repressor-like DNA-binding domains"/>
    <property type="match status" value="1"/>
</dbReference>
<dbReference type="InterPro" id="IPR001387">
    <property type="entry name" value="Cro/C1-type_HTH"/>
</dbReference>
<comment type="caution">
    <text evidence="2">The sequence shown here is derived from an EMBL/GenBank/DDBJ whole genome shotgun (WGS) entry which is preliminary data.</text>
</comment>
<dbReference type="SMART" id="SM00530">
    <property type="entry name" value="HTH_XRE"/>
    <property type="match status" value="1"/>
</dbReference>
<dbReference type="SUPFAM" id="SSF47413">
    <property type="entry name" value="lambda repressor-like DNA-binding domains"/>
    <property type="match status" value="1"/>
</dbReference>
<evidence type="ECO:0000313" key="2">
    <source>
        <dbReference type="EMBL" id="MFD0850876.1"/>
    </source>
</evidence>
<sequence length="438" mass="47499">MTPEDRRALGRKIRARRDALGLTQREIAERLLDAIPGPQRPALDVAESYIKRWEAGRAGLGKRYRRALVQALSADEDFQFGDEPAAPKAETDDERRRLLASLSVLGVDAAVTHEPMEPIRQALTTALPGAAAARMVADWEEAAFEHGHAFLTTPPRVLLPALAHDLVRLQSAIRAARGAQLRRDLCGPAGKLAALVAMTIATVGEARQARDWWVTARHTADSSNDLDLRVWVRGYEAMSSLYAGRPLSMVLRRADEALEIAGDGSGAAVLEAMAGRAQALAVIGRAAEAEAMIRIMEDRFSRLPQTTPDERLSTGAWPETGLRHTAAFTYTYTRNAAEADRAQAAALALYPTTMPRQRAQVELLRATCLVQSGDVGEGIEHAARTVKGLSREQRTSTIRRGARMVVEAVPKSKQTEPALIDLREVLALPAVRPTGGGG</sequence>
<feature type="domain" description="HTH cro/C1-type" evidence="1">
    <location>
        <begin position="12"/>
        <end position="79"/>
    </location>
</feature>
<accession>A0ABW3CBH9</accession>
<dbReference type="InterPro" id="IPR010982">
    <property type="entry name" value="Lambda_DNA-bd_dom_sf"/>
</dbReference>
<gene>
    <name evidence="2" type="ORF">ACFQ07_01405</name>
</gene>
<evidence type="ECO:0000313" key="3">
    <source>
        <dbReference type="Proteomes" id="UP001597083"/>
    </source>
</evidence>
<dbReference type="Pfam" id="PF13560">
    <property type="entry name" value="HTH_31"/>
    <property type="match status" value="1"/>
</dbReference>